<feature type="transmembrane region" description="Helical" evidence="2">
    <location>
        <begin position="6"/>
        <end position="26"/>
    </location>
</feature>
<feature type="compositionally biased region" description="Low complexity" evidence="1">
    <location>
        <begin position="113"/>
        <end position="135"/>
    </location>
</feature>
<accession>A0AA41WYY7</accession>
<proteinExistence type="predicted"/>
<evidence type="ECO:0000313" key="4">
    <source>
        <dbReference type="Proteomes" id="UP001165413"/>
    </source>
</evidence>
<evidence type="ECO:0000256" key="2">
    <source>
        <dbReference type="SAM" id="Phobius"/>
    </source>
</evidence>
<feature type="compositionally biased region" description="Polar residues" evidence="1">
    <location>
        <begin position="102"/>
        <end position="112"/>
    </location>
</feature>
<evidence type="ECO:0000256" key="1">
    <source>
        <dbReference type="SAM" id="MobiDB-lite"/>
    </source>
</evidence>
<evidence type="ECO:0000313" key="3">
    <source>
        <dbReference type="EMBL" id="MCP3428900.1"/>
    </source>
</evidence>
<comment type="caution">
    <text evidence="3">The sequence shown here is derived from an EMBL/GenBank/DDBJ whole genome shotgun (WGS) entry which is preliminary data.</text>
</comment>
<sequence>MPRRLLQIILTFVTTIGFISISFIAMGMQSITMPAKPVTYYSDCSVINIQQTDDPWLTKQEKIALKNRALLDAVDANAECIDEAFAHGQAQQNTLAKGMGTKTGQTEAGQTENTGQANGANGSANSSSADPSASNQPTNQNPVTTPSANGQGAANQVVTGKNAGPCALYKELLNEASSPEEQTFYQAELKKYGCS</sequence>
<reference evidence="3" key="1">
    <citation type="submission" date="2022-07" db="EMBL/GenBank/DDBJ databases">
        <title>Characterization of the Novel Bacterium Alteromonas immobilis LMIT006 and Alteromonas gregis LMIT007.</title>
        <authorList>
            <person name="Lin X."/>
        </authorList>
    </citation>
    <scope>NUCLEOTIDE SEQUENCE</scope>
    <source>
        <strain evidence="3">LMIT007</strain>
    </source>
</reference>
<dbReference type="AlphaFoldDB" id="A0AA41WYY7"/>
<organism evidence="3 4">
    <name type="scientific">Opacimonas viscosa</name>
    <dbReference type="NCBI Taxonomy" id="2961944"/>
    <lineage>
        <taxon>Bacteria</taxon>
        <taxon>Pseudomonadati</taxon>
        <taxon>Pseudomonadota</taxon>
        <taxon>Gammaproteobacteria</taxon>
        <taxon>Alteromonadales</taxon>
        <taxon>Alteromonadaceae</taxon>
        <taxon>Opacimonas</taxon>
    </lineage>
</organism>
<feature type="compositionally biased region" description="Polar residues" evidence="1">
    <location>
        <begin position="136"/>
        <end position="157"/>
    </location>
</feature>
<feature type="region of interest" description="Disordered" evidence="1">
    <location>
        <begin position="99"/>
        <end position="157"/>
    </location>
</feature>
<dbReference type="EMBL" id="JANATA010000012">
    <property type="protein sequence ID" value="MCP3428900.1"/>
    <property type="molecule type" value="Genomic_DNA"/>
</dbReference>
<keyword evidence="4" id="KW-1185">Reference proteome</keyword>
<protein>
    <submittedName>
        <fullName evidence="3">Uncharacterized protein</fullName>
    </submittedName>
</protein>
<keyword evidence="2" id="KW-0812">Transmembrane</keyword>
<keyword evidence="2" id="KW-1133">Transmembrane helix</keyword>
<gene>
    <name evidence="3" type="ORF">NLF92_08060</name>
</gene>
<keyword evidence="2" id="KW-0472">Membrane</keyword>
<dbReference type="RefSeq" id="WP_254100658.1">
    <property type="nucleotide sequence ID" value="NZ_JANATA010000012.1"/>
</dbReference>
<name>A0AA41WYY7_9ALTE</name>
<dbReference type="Proteomes" id="UP001165413">
    <property type="component" value="Unassembled WGS sequence"/>
</dbReference>